<feature type="region of interest" description="Disordered" evidence="6">
    <location>
        <begin position="2355"/>
        <end position="2392"/>
    </location>
</feature>
<keyword evidence="2 5" id="KW-0728">SH3 domain</keyword>
<dbReference type="CDD" id="cd11782">
    <property type="entry name" value="SH3_Sorbs_2"/>
    <property type="match status" value="1"/>
</dbReference>
<feature type="region of interest" description="Disordered" evidence="6">
    <location>
        <begin position="1575"/>
        <end position="1595"/>
    </location>
</feature>
<organism evidence="10 11">
    <name type="scientific">Sipha flava</name>
    <name type="common">yellow sugarcane aphid</name>
    <dbReference type="NCBI Taxonomy" id="143950"/>
    <lineage>
        <taxon>Eukaryota</taxon>
        <taxon>Metazoa</taxon>
        <taxon>Ecdysozoa</taxon>
        <taxon>Arthropoda</taxon>
        <taxon>Hexapoda</taxon>
        <taxon>Insecta</taxon>
        <taxon>Pterygota</taxon>
        <taxon>Neoptera</taxon>
        <taxon>Paraneoptera</taxon>
        <taxon>Hemiptera</taxon>
        <taxon>Sternorrhyncha</taxon>
        <taxon>Aphidomorpha</taxon>
        <taxon>Aphidoidea</taxon>
        <taxon>Aphididae</taxon>
        <taxon>Sipha</taxon>
    </lineage>
</organism>
<feature type="compositionally biased region" description="Low complexity" evidence="6">
    <location>
        <begin position="1579"/>
        <end position="1589"/>
    </location>
</feature>
<proteinExistence type="predicted"/>
<dbReference type="InterPro" id="IPR001452">
    <property type="entry name" value="SH3_domain"/>
</dbReference>
<feature type="compositionally biased region" description="Basic and acidic residues" evidence="6">
    <location>
        <begin position="1331"/>
        <end position="1346"/>
    </location>
</feature>
<evidence type="ECO:0000256" key="6">
    <source>
        <dbReference type="SAM" id="MobiDB-lite"/>
    </source>
</evidence>
<feature type="compositionally biased region" description="Basic and acidic residues" evidence="6">
    <location>
        <begin position="1362"/>
        <end position="1371"/>
    </location>
</feature>
<evidence type="ECO:0000256" key="5">
    <source>
        <dbReference type="PROSITE-ProRule" id="PRU00192"/>
    </source>
</evidence>
<dbReference type="SMART" id="SM00326">
    <property type="entry name" value="SH3"/>
    <property type="match status" value="3"/>
</dbReference>
<feature type="compositionally biased region" description="Polar residues" evidence="6">
    <location>
        <begin position="2544"/>
        <end position="2573"/>
    </location>
</feature>
<dbReference type="SMART" id="SM00459">
    <property type="entry name" value="Sorb"/>
    <property type="match status" value="1"/>
</dbReference>
<dbReference type="Gene3D" id="2.30.42.10">
    <property type="match status" value="1"/>
</dbReference>
<dbReference type="OrthoDB" id="19092at2759"/>
<feature type="compositionally biased region" description="Basic and acidic residues" evidence="6">
    <location>
        <begin position="106"/>
        <end position="124"/>
    </location>
</feature>
<dbReference type="GO" id="GO:0070161">
    <property type="term" value="C:anchoring junction"/>
    <property type="evidence" value="ECO:0007669"/>
    <property type="project" value="UniProtKB-SubCell"/>
</dbReference>
<feature type="compositionally biased region" description="Basic residues" evidence="6">
    <location>
        <begin position="125"/>
        <end position="138"/>
    </location>
</feature>
<gene>
    <name evidence="11" type="primary">LOC112687435</name>
</gene>
<evidence type="ECO:0000259" key="7">
    <source>
        <dbReference type="PROSITE" id="PS50002"/>
    </source>
</evidence>
<dbReference type="SUPFAM" id="SSF50156">
    <property type="entry name" value="PDZ domain-like"/>
    <property type="match status" value="1"/>
</dbReference>
<dbReference type="PROSITE" id="PS50106">
    <property type="entry name" value="PDZ"/>
    <property type="match status" value="1"/>
</dbReference>
<dbReference type="PANTHER" id="PTHR14167:SF116">
    <property type="entry name" value="CAP, ISOFORM AC"/>
    <property type="match status" value="1"/>
</dbReference>
<feature type="region of interest" description="Disordered" evidence="6">
    <location>
        <begin position="878"/>
        <end position="946"/>
    </location>
</feature>
<accession>A0A8B8G009</accession>
<feature type="region of interest" description="Disordered" evidence="6">
    <location>
        <begin position="1400"/>
        <end position="1495"/>
    </location>
</feature>
<evidence type="ECO:0000259" key="9">
    <source>
        <dbReference type="PROSITE" id="PS50831"/>
    </source>
</evidence>
<evidence type="ECO:0000256" key="4">
    <source>
        <dbReference type="ARBA" id="ARBA00022949"/>
    </source>
</evidence>
<dbReference type="CDD" id="cd11780">
    <property type="entry name" value="SH3_Sorbs_3"/>
    <property type="match status" value="1"/>
</dbReference>
<feature type="region of interest" description="Disordered" evidence="6">
    <location>
        <begin position="1318"/>
        <end position="1346"/>
    </location>
</feature>
<keyword evidence="10" id="KW-1185">Reference proteome</keyword>
<feature type="region of interest" description="Disordered" evidence="6">
    <location>
        <begin position="1510"/>
        <end position="1530"/>
    </location>
</feature>
<feature type="compositionally biased region" description="Basic and acidic residues" evidence="6">
    <location>
        <begin position="1468"/>
        <end position="1491"/>
    </location>
</feature>
<dbReference type="InterPro" id="IPR001478">
    <property type="entry name" value="PDZ"/>
</dbReference>
<keyword evidence="4" id="KW-0965">Cell junction</keyword>
<dbReference type="Pfam" id="PF14604">
    <property type="entry name" value="SH3_9"/>
    <property type="match status" value="1"/>
</dbReference>
<feature type="domain" description="SoHo" evidence="9">
    <location>
        <begin position="1041"/>
        <end position="1103"/>
    </location>
</feature>
<feature type="region of interest" description="Disordered" evidence="6">
    <location>
        <begin position="2217"/>
        <end position="2243"/>
    </location>
</feature>
<feature type="region of interest" description="Disordered" evidence="6">
    <location>
        <begin position="106"/>
        <end position="152"/>
    </location>
</feature>
<sequence length="2650" mass="304062">MLVETVSDAHVHFHYSARRFRDVLLANILANQNKNEVNNAGKAAKSGVREGFLIESINAASVDHLTSNEAQTLIKNCGDTLTIGVYRPSKTNNSVQNDLEHEAEAKACVDKSGKPKSADTETTNKKSKRIRKRRRKKKSAESSAEQLVDEQSKNVPVKITEQKQEQTQVIENPKIEIIEANSDLRVDELEWIKRNEALLIAELETRRQAGLPIQVVVRVEKITPSMPEYCQIVPDFCHLDVIKEEASASEEDLKKENRECSDKNVETNNVITIPYDWESSDVAEDNNIELNRISKANLNESVISECNLSRLESPSLVRESEILRFADIVSTENECVIELETLEPLKDLSFDVENVKTLETNECTDATLINNFNDEKNITKNYVADNVKINDKLEQNKNMCQTLNNNLLINCSREQNQLTSDTILYTDSFEESPYEDIYYDKSLKTVQCNNNQLSNFDASNKKGQLTNYSTSTELSHKPSFKKYSVFSKSKHYLKTTEVVHHENTEHENSSDDSTVKQYVTQNHKYKTRSQNKVSIYDKLKQIARLLQDDTDDYEEIQSPQTTSRCVSIASDSEMDSDWISFTLSDGESAKSLCLSPSQAKSGYAPSTVSETSEIIDLHKKFLKRTKSPNFSPYQDNMAVEILSYSDSPSPSPSKSYSSEVVDEACRMCGTSDEPLSDAECLVSLRKYRETRSRLLDVIQKEQHLNRSVIDRPSSMPTFIDTLSVPDNQTRERMYTEYMEKVKEREDRLHNKVIRITKACRPLSSGSLQALNDIDVEFVTKARERLEKLGVEPDVHIEVKEEYYPRHLVDIVPEEEVCIEEVQMNVRTNNKLLKRRISDCSLLDEIDQVFGGYLTRKNIGVWSPELKHKSLDLENISRRVEKKSPPSELPPVWTPNASPTPERKTYKPIKFESPTLSRKKLNLDTQKASPKPPTDLPVLSPPTPPPPPALPLTIKGDENVHITDRKLPRVQSPTVTLLQKAREGQLPKGSAYLESEENNMNKENKIKGSTVKRNVETEEIKYTTRREYDNQSSEKKPKKMVEITAKKYEGIGPTTKEGVPIVLRSEIKEPNQPKWYKQMYESLHKFQSDDEGVTVRYKTLKRDSRARNNDGYLSEPEKGYDSDFAENRLFQNLDGDHSKIVSSTRRSASPVKCGQDRYKNQPRPIENYEPGHSSIAEKETKQWWEEAVNTFDENAESQIPFPQNRTSSKKSNMAQALKETGYDSDSTLIFKRQDTQSQCLSPTEQKTAYKVIQNGGEVPFQGLRKNFPERPKDLELEYLPITSHLTKIQIMKCDNEVIHHPWKEVTCYPVFSNFKRTAKSSASSTGSPPTPPRRESSRKNSRLERWTKKVDVESSVELKVRKLKPTETDKRTRSMSLKSSSKMYTNDIKREKDKSLKVTMAVSTKGKPLTRSSTSSTNSSETSLSKKTKSMSTPSRSIPISKAVQKTATKEKSTKNNLVKANGGKRLTKKIEIVKTSAKSDSKSEKTEKNNEKQNQFGEEFFQQLLLTEDTKKQMSKVNPTKTKEKPRVIKRRESKIDVYLTSKKPVSQSKFKSLDKYQCSGLTDWDQFGDESTDYLKGRSASEPPSRSPSSRRIKSFQAPVKLIESVTGVRRCQRSKSAEEPIERVKNAAVDYEYQTYVRELRHSSKKSERFKELHNFYCSLERLGELEKTAEKASNKVRSRGDLIDYDKWKTIRVKERAENEIKSLHAKLEDVQKSKDVLYKTKDLEDIRWKKNLDRGLRNKESSVIDLKRKFHAIGIDNYRKPEVNVYRPLWRGTSVQDVATSLEHITSSKRGRPVSEDRERNCTSIPRRSSSKSPSNIGCRIWSSLSMEQLNRLKTQLNEVYSTITDIKGERIPRSLQTNKMRNDYEIEVNDRVKKSELNTSLYVRSSSMGPVRKKDKEEGLRKADSIGSVCLSENEKKKISKNISIEVLEKKNKKHSRNLVIPKETLGAVASVKCKKNTSESVSPRTCYSIDVSEEESFAKCYDKNYLLVLADNEDKKKMVSDWANGTNVSESSSSASTVIHLGTKKTNLHTSKSFSSMKCILGERECMRRVISPSPDRSYEYLSRIKNGAVRKLCRKFESFDDLRFLHSPIELNTIKRYKSDPELHTNKIKYHEYGDVQNLKTKYERCKSPVPKCPLRPDNRLMPRINVISKLASLQDKLTKGEVERIRTMFENKNRAFILGQFYTSTPDLREARKMIPFLECNWMAHRYPEPEPMTKPKSRPKSASPVRYSRKHHHPSILKHSKHDGFLNQPYNPEAHKPKYRWTPAWNGVWTQQPTLPPKPSVVKFKDSPHKYAESEVTLQYRRPVRNEIKEEWSEEDLANKQAEAMRRIYQEERRRKYLQELQDMSNRRHADNLLPSQKSPIPLNRYDDFLDETPQPPRSRTPEPKLVARALYNFVGQTSRELSFRKGDIIFVRKQIDKNWYEGEHNAMVGLFPFNYVEVIPYDGIRTTPHRPYEGQARAKFNFVAQTNMELSLVKGELVVLTRRVDNNWYEGRIGSKKGIFPVSYVTVLVEPGDIPNPSISASVKPVASPAAHSLITSNPPKTQHMYQPDSYSSMPTRNSGTQMKKQTNNINETLHVDVHSEPMPYRALYNYKPQNSDELELREGDVVFVMEKCDDGWYVGSSKRTGCFGTFPGNYVQRSI</sequence>
<dbReference type="Proteomes" id="UP000694846">
    <property type="component" value="Unplaced"/>
</dbReference>
<dbReference type="RefSeq" id="XP_025415936.1">
    <property type="nucleotide sequence ID" value="XM_025560151.1"/>
</dbReference>
<dbReference type="GeneID" id="112687435"/>
<feature type="domain" description="SH3" evidence="7">
    <location>
        <begin position="2461"/>
        <end position="2520"/>
    </location>
</feature>
<reference evidence="11" key="1">
    <citation type="submission" date="2025-08" db="UniProtKB">
        <authorList>
            <consortium name="RefSeq"/>
        </authorList>
    </citation>
    <scope>IDENTIFICATION</scope>
    <source>
        <tissue evidence="11">Whole body</tissue>
    </source>
</reference>
<name>A0A8B8G009_9HEMI</name>
<feature type="domain" description="SH3" evidence="7">
    <location>
        <begin position="2392"/>
        <end position="2451"/>
    </location>
</feature>
<evidence type="ECO:0000256" key="2">
    <source>
        <dbReference type="ARBA" id="ARBA00022443"/>
    </source>
</evidence>
<evidence type="ECO:0000313" key="10">
    <source>
        <dbReference type="Proteomes" id="UP000694846"/>
    </source>
</evidence>
<dbReference type="InterPro" id="IPR003127">
    <property type="entry name" value="SoHo_dom"/>
</dbReference>
<feature type="compositionally biased region" description="Polar residues" evidence="6">
    <location>
        <begin position="1373"/>
        <end position="1383"/>
    </location>
</feature>
<protein>
    <submittedName>
        <fullName evidence="11">Uncharacterized protein LOC112687435 isoform X17</fullName>
    </submittedName>
</protein>
<dbReference type="CDD" id="cd11781">
    <property type="entry name" value="SH3_Sorbs_1"/>
    <property type="match status" value="1"/>
</dbReference>
<evidence type="ECO:0000259" key="8">
    <source>
        <dbReference type="PROSITE" id="PS50106"/>
    </source>
</evidence>
<dbReference type="InterPro" id="IPR050384">
    <property type="entry name" value="Endophilin_SH3RF"/>
</dbReference>
<dbReference type="PROSITE" id="PS50002">
    <property type="entry name" value="SH3"/>
    <property type="match status" value="3"/>
</dbReference>
<feature type="compositionally biased region" description="Pro residues" evidence="6">
    <location>
        <begin position="929"/>
        <end position="946"/>
    </location>
</feature>
<feature type="domain" description="PDZ" evidence="8">
    <location>
        <begin position="35"/>
        <end position="89"/>
    </location>
</feature>
<dbReference type="CTD" id="36084"/>
<feature type="domain" description="SH3" evidence="7">
    <location>
        <begin position="2590"/>
        <end position="2650"/>
    </location>
</feature>
<dbReference type="Pfam" id="PF00018">
    <property type="entry name" value="SH3_1"/>
    <property type="match status" value="1"/>
</dbReference>
<feature type="region of interest" description="Disordered" evidence="6">
    <location>
        <begin position="2543"/>
        <end position="2573"/>
    </location>
</feature>
<feature type="region of interest" description="Disordered" evidence="6">
    <location>
        <begin position="1362"/>
        <end position="1386"/>
    </location>
</feature>
<dbReference type="PROSITE" id="PS50831">
    <property type="entry name" value="SOHO"/>
    <property type="match status" value="1"/>
</dbReference>
<evidence type="ECO:0000256" key="3">
    <source>
        <dbReference type="ARBA" id="ARBA00022737"/>
    </source>
</evidence>
<dbReference type="InterPro" id="IPR036034">
    <property type="entry name" value="PDZ_sf"/>
</dbReference>
<feature type="compositionally biased region" description="Low complexity" evidence="6">
    <location>
        <begin position="1808"/>
        <end position="1817"/>
    </location>
</feature>
<dbReference type="Gene3D" id="2.30.30.40">
    <property type="entry name" value="SH3 Domains"/>
    <property type="match status" value="3"/>
</dbReference>
<comment type="subcellular location">
    <subcellularLocation>
        <location evidence="1">Cell junction</location>
    </subcellularLocation>
</comment>
<dbReference type="Pfam" id="PF07653">
    <property type="entry name" value="SH3_2"/>
    <property type="match status" value="1"/>
</dbReference>
<evidence type="ECO:0000313" key="11">
    <source>
        <dbReference type="RefSeq" id="XP_025415936.1"/>
    </source>
</evidence>
<dbReference type="InterPro" id="IPR036028">
    <property type="entry name" value="SH3-like_dom_sf"/>
</dbReference>
<feature type="compositionally biased region" description="Low complexity" evidence="6">
    <location>
        <begin position="1409"/>
        <end position="1436"/>
    </location>
</feature>
<dbReference type="SUPFAM" id="SSF50044">
    <property type="entry name" value="SH3-domain"/>
    <property type="match status" value="3"/>
</dbReference>
<feature type="region of interest" description="Disordered" evidence="6">
    <location>
        <begin position="1793"/>
        <end position="1817"/>
    </location>
</feature>
<dbReference type="PANTHER" id="PTHR14167">
    <property type="entry name" value="SH3 DOMAIN-CONTAINING"/>
    <property type="match status" value="1"/>
</dbReference>
<dbReference type="FunFam" id="2.30.30.40:FF:000001">
    <property type="entry name" value="Sorbin and SH3 domain-containing protein 1 isoform 2"/>
    <property type="match status" value="1"/>
</dbReference>
<evidence type="ECO:0000256" key="1">
    <source>
        <dbReference type="ARBA" id="ARBA00004282"/>
    </source>
</evidence>
<feature type="region of interest" description="Disordered" evidence="6">
    <location>
        <begin position="1135"/>
        <end position="1172"/>
    </location>
</feature>
<keyword evidence="3" id="KW-0677">Repeat</keyword>